<comment type="catalytic activity">
    <reaction evidence="10">
        <text>L-threonyl-[protein] + UDP-N-acetyl-alpha-D-glucosamine = 3-O-(N-acetyl-beta-D-glucosaminyl)-L-threonyl-[protein] + UDP + H(+)</text>
        <dbReference type="Rhea" id="RHEA:48908"/>
        <dbReference type="Rhea" id="RHEA-COMP:11060"/>
        <dbReference type="Rhea" id="RHEA-COMP:12252"/>
        <dbReference type="ChEBI" id="CHEBI:15378"/>
        <dbReference type="ChEBI" id="CHEBI:30013"/>
        <dbReference type="ChEBI" id="CHEBI:57705"/>
        <dbReference type="ChEBI" id="CHEBI:58223"/>
        <dbReference type="ChEBI" id="CHEBI:90840"/>
        <dbReference type="EC" id="2.4.1.255"/>
    </reaction>
</comment>
<sequence length="612" mass="68687">MMRVHTSLRYPRSLMLVVALLALAYLYTNFATLQESYRSLHIQGSKGEKDSSVNVTDVAIEVADAVHDATSTPHEVANGVPDVTNAVQNVTDPENRNTLLGHTGIVHDMDTVPLDNLDPSFHDIHRVTKQNINYPTDYFVESKDDQECRNLFSQLYLEHLASHHEPYCEGPSRGEFECFRTHRAEPFCVASGVLIDATRQEPHKHTAVHCQMRNFTAEREKATPEMAEAMRNLNPVEGMPIGFFDTGVAAQMQSWNYTANDEVVDMGEGKTCDTTTSDGKVYLLVKRENHDNVWHKMLEVWQAQLSIDAYVMAVNQKTNKPYLTPADVANIQVMFTESDQGDMSPADELWKMVGNGKPIQQRDQPPTCLGTVILPLYSSSSPFWAYTWEEADCHSTFLVEAFLKRVYRFLNIDAQKHKSEKDHISVTNVTIIDRKGRRKLRNQDAMVADLKSRWPTGVNINVVDFATLTFREQILLMRQTSVLVGLTGAGLTNIFWLPEESSLAEIQAPGVLYGGFRNLAKMRSLHYFTAHPEAPPEQDTTGWGWQTGEWVDMRNEVFQALVDAAINGQLAKGDMRGQILPAAPYGDIPLPKPEPSPTPSAAVSPENIERRG</sequence>
<feature type="region of interest" description="Disordered" evidence="11">
    <location>
        <begin position="583"/>
        <end position="612"/>
    </location>
</feature>
<keyword evidence="4" id="KW-0732">Signal</keyword>
<organism evidence="13 14">
    <name type="scientific">Glarea lozoyensis (strain ATCC 20868 / MF5171)</name>
    <dbReference type="NCBI Taxonomy" id="1116229"/>
    <lineage>
        <taxon>Eukaryota</taxon>
        <taxon>Fungi</taxon>
        <taxon>Dikarya</taxon>
        <taxon>Ascomycota</taxon>
        <taxon>Pezizomycotina</taxon>
        <taxon>Leotiomycetes</taxon>
        <taxon>Helotiales</taxon>
        <taxon>Helotiaceae</taxon>
        <taxon>Glarea</taxon>
    </lineage>
</organism>
<comment type="catalytic activity">
    <reaction evidence="9">
        <text>L-seryl-[protein] + UDP-N-acetyl-alpha-D-glucosamine = 3-O-(N-acetyl-beta-D-glucosaminyl)-L-seryl-[protein] + UDP + H(+)</text>
        <dbReference type="Rhea" id="RHEA:48904"/>
        <dbReference type="Rhea" id="RHEA-COMP:9863"/>
        <dbReference type="Rhea" id="RHEA-COMP:12251"/>
        <dbReference type="ChEBI" id="CHEBI:15378"/>
        <dbReference type="ChEBI" id="CHEBI:29999"/>
        <dbReference type="ChEBI" id="CHEBI:57705"/>
        <dbReference type="ChEBI" id="CHEBI:58223"/>
        <dbReference type="ChEBI" id="CHEBI:90838"/>
        <dbReference type="EC" id="2.4.1.255"/>
    </reaction>
</comment>
<evidence type="ECO:0000259" key="12">
    <source>
        <dbReference type="Pfam" id="PF04577"/>
    </source>
</evidence>
<dbReference type="Proteomes" id="UP000016922">
    <property type="component" value="Unassembled WGS sequence"/>
</dbReference>
<evidence type="ECO:0000256" key="7">
    <source>
        <dbReference type="ARBA" id="ARBA00040944"/>
    </source>
</evidence>
<dbReference type="GO" id="GO:0097363">
    <property type="term" value="F:protein O-acetylglucosaminyltransferase activity"/>
    <property type="evidence" value="ECO:0007669"/>
    <property type="project" value="UniProtKB-EC"/>
</dbReference>
<reference evidence="13 14" key="1">
    <citation type="journal article" date="2013" name="BMC Genomics">
        <title>Genomics-driven discovery of the pneumocandin biosynthetic gene cluster in the fungus Glarea lozoyensis.</title>
        <authorList>
            <person name="Chen L."/>
            <person name="Yue Q."/>
            <person name="Zhang X."/>
            <person name="Xiang M."/>
            <person name="Wang C."/>
            <person name="Li S."/>
            <person name="Che Y."/>
            <person name="Ortiz-Lopez F.J."/>
            <person name="Bills G.F."/>
            <person name="Liu X."/>
            <person name="An Z."/>
        </authorList>
    </citation>
    <scope>NUCLEOTIDE SEQUENCE [LARGE SCALE GENOMIC DNA]</scope>
    <source>
        <strain evidence="14">ATCC 20868 / MF5171</strain>
    </source>
</reference>
<feature type="domain" description="Glycosyltransferase 61 catalytic" evidence="12">
    <location>
        <begin position="401"/>
        <end position="502"/>
    </location>
</feature>
<accession>S3DDC2</accession>
<dbReference type="EMBL" id="KE145353">
    <property type="protein sequence ID" value="EPE36402.1"/>
    <property type="molecule type" value="Genomic_DNA"/>
</dbReference>
<dbReference type="HOGENOM" id="CLU_030112_1_0_1"/>
<keyword evidence="14" id="KW-1185">Reference proteome</keyword>
<evidence type="ECO:0000256" key="6">
    <source>
        <dbReference type="ARBA" id="ARBA00023180"/>
    </source>
</evidence>
<dbReference type="EC" id="2.4.1.255" evidence="1"/>
<dbReference type="Pfam" id="PF04577">
    <property type="entry name" value="Glyco_transf_61"/>
    <property type="match status" value="1"/>
</dbReference>
<dbReference type="AlphaFoldDB" id="S3DDC2"/>
<dbReference type="InterPro" id="IPR007657">
    <property type="entry name" value="Glycosyltransferase_61"/>
</dbReference>
<dbReference type="PANTHER" id="PTHR20961">
    <property type="entry name" value="GLYCOSYLTRANSFERASE"/>
    <property type="match status" value="1"/>
</dbReference>
<keyword evidence="6" id="KW-0325">Glycoprotein</keyword>
<evidence type="ECO:0000256" key="11">
    <source>
        <dbReference type="SAM" id="MobiDB-lite"/>
    </source>
</evidence>
<dbReference type="KEGG" id="glz:GLAREA_05740"/>
<keyword evidence="3" id="KW-0808">Transferase</keyword>
<name>S3DDC2_GLAL2</name>
<dbReference type="PANTHER" id="PTHR20961:SF148">
    <property type="entry name" value="EGF DOMAIN-SPECIFIC O-LINKED N-ACETYLGLUCOSAMINE TRANSFERASE"/>
    <property type="match status" value="1"/>
</dbReference>
<evidence type="ECO:0000256" key="3">
    <source>
        <dbReference type="ARBA" id="ARBA00022679"/>
    </source>
</evidence>
<dbReference type="OMA" id="NTNYANE"/>
<dbReference type="InterPro" id="IPR049625">
    <property type="entry name" value="Glyco_transf_61_cat"/>
</dbReference>
<protein>
    <recommendedName>
        <fullName evidence="7">EGF domain-specific O-linked N-acetylglucosamine transferase</fullName>
        <ecNumber evidence="1">2.4.1.255</ecNumber>
    </recommendedName>
    <alternativeName>
        <fullName evidence="8">Extracellular O-linked N-acetylglucosamine transferase</fullName>
    </alternativeName>
</protein>
<evidence type="ECO:0000256" key="8">
    <source>
        <dbReference type="ARBA" id="ARBA00042574"/>
    </source>
</evidence>
<dbReference type="GeneID" id="19464794"/>
<evidence type="ECO:0000256" key="9">
    <source>
        <dbReference type="ARBA" id="ARBA00048317"/>
    </source>
</evidence>
<evidence type="ECO:0000256" key="2">
    <source>
        <dbReference type="ARBA" id="ARBA00022676"/>
    </source>
</evidence>
<evidence type="ECO:0000313" key="13">
    <source>
        <dbReference type="EMBL" id="EPE36402.1"/>
    </source>
</evidence>
<evidence type="ECO:0000256" key="4">
    <source>
        <dbReference type="ARBA" id="ARBA00022729"/>
    </source>
</evidence>
<proteinExistence type="predicted"/>
<dbReference type="eggNOG" id="KOG4698">
    <property type="taxonomic scope" value="Eukaryota"/>
</dbReference>
<dbReference type="RefSeq" id="XP_008077220.1">
    <property type="nucleotide sequence ID" value="XM_008079029.1"/>
</dbReference>
<gene>
    <name evidence="13" type="ORF">GLAREA_05740</name>
</gene>
<evidence type="ECO:0000313" key="14">
    <source>
        <dbReference type="Proteomes" id="UP000016922"/>
    </source>
</evidence>
<evidence type="ECO:0000256" key="1">
    <source>
        <dbReference type="ARBA" id="ARBA00011970"/>
    </source>
</evidence>
<keyword evidence="5" id="KW-0256">Endoplasmic reticulum</keyword>
<dbReference type="OrthoDB" id="529273at2759"/>
<evidence type="ECO:0000256" key="10">
    <source>
        <dbReference type="ARBA" id="ARBA00049432"/>
    </source>
</evidence>
<evidence type="ECO:0000256" key="5">
    <source>
        <dbReference type="ARBA" id="ARBA00022824"/>
    </source>
</evidence>
<keyword evidence="2" id="KW-0328">Glycosyltransferase</keyword>